<name>A0ACC0CHV6_CATRO</name>
<dbReference type="EMBL" id="CM044701">
    <property type="protein sequence ID" value="KAI5684389.1"/>
    <property type="molecule type" value="Genomic_DNA"/>
</dbReference>
<reference evidence="2" key="1">
    <citation type="journal article" date="2023" name="Nat. Plants">
        <title>Single-cell RNA sequencing provides a high-resolution roadmap for understanding the multicellular compartmentation of specialized metabolism.</title>
        <authorList>
            <person name="Sun S."/>
            <person name="Shen X."/>
            <person name="Li Y."/>
            <person name="Li Y."/>
            <person name="Wang S."/>
            <person name="Li R."/>
            <person name="Zhang H."/>
            <person name="Shen G."/>
            <person name="Guo B."/>
            <person name="Wei J."/>
            <person name="Xu J."/>
            <person name="St-Pierre B."/>
            <person name="Chen S."/>
            <person name="Sun C."/>
        </authorList>
    </citation>
    <scope>NUCLEOTIDE SEQUENCE [LARGE SCALE GENOMIC DNA]</scope>
</reference>
<evidence type="ECO:0000313" key="1">
    <source>
        <dbReference type="EMBL" id="KAI5684389.1"/>
    </source>
</evidence>
<dbReference type="Proteomes" id="UP001060085">
    <property type="component" value="Linkage Group LG01"/>
</dbReference>
<sequence length="154" mass="17843">MKKRERLGLRLPQEMKRSLYNIINKFRLNLRSVLIGTCRRFRRRSAGGGEHEFVSFFYQVYCGVLCYSASLLSQMVGVWALLETDIMHEWLTSESIGRSSSQEPVFGKYFAVQSRCCFKVKLSDQLTQHPNVQKPQPPLPFLPPSLQCQNSKEH</sequence>
<evidence type="ECO:0000313" key="2">
    <source>
        <dbReference type="Proteomes" id="UP001060085"/>
    </source>
</evidence>
<proteinExistence type="predicted"/>
<gene>
    <name evidence="1" type="ORF">M9H77_05617</name>
</gene>
<comment type="caution">
    <text evidence="1">The sequence shown here is derived from an EMBL/GenBank/DDBJ whole genome shotgun (WGS) entry which is preliminary data.</text>
</comment>
<organism evidence="1 2">
    <name type="scientific">Catharanthus roseus</name>
    <name type="common">Madagascar periwinkle</name>
    <name type="synonym">Vinca rosea</name>
    <dbReference type="NCBI Taxonomy" id="4058"/>
    <lineage>
        <taxon>Eukaryota</taxon>
        <taxon>Viridiplantae</taxon>
        <taxon>Streptophyta</taxon>
        <taxon>Embryophyta</taxon>
        <taxon>Tracheophyta</taxon>
        <taxon>Spermatophyta</taxon>
        <taxon>Magnoliopsida</taxon>
        <taxon>eudicotyledons</taxon>
        <taxon>Gunneridae</taxon>
        <taxon>Pentapetalae</taxon>
        <taxon>asterids</taxon>
        <taxon>lamiids</taxon>
        <taxon>Gentianales</taxon>
        <taxon>Apocynaceae</taxon>
        <taxon>Rauvolfioideae</taxon>
        <taxon>Vinceae</taxon>
        <taxon>Catharanthinae</taxon>
        <taxon>Catharanthus</taxon>
    </lineage>
</organism>
<accession>A0ACC0CHV6</accession>
<keyword evidence="2" id="KW-1185">Reference proteome</keyword>
<protein>
    <submittedName>
        <fullName evidence="1">Uncharacterized protein</fullName>
    </submittedName>
</protein>